<organism evidence="2 3">
    <name type="scientific">Albimonas donghaensis</name>
    <dbReference type="NCBI Taxonomy" id="356660"/>
    <lineage>
        <taxon>Bacteria</taxon>
        <taxon>Pseudomonadati</taxon>
        <taxon>Pseudomonadota</taxon>
        <taxon>Alphaproteobacteria</taxon>
        <taxon>Rhodobacterales</taxon>
        <taxon>Paracoccaceae</taxon>
        <taxon>Albimonas</taxon>
    </lineage>
</organism>
<dbReference type="AlphaFoldDB" id="A0A1H3BYC5"/>
<dbReference type="NCBIfam" id="NF005686">
    <property type="entry name" value="PRK07486.1"/>
    <property type="match status" value="1"/>
</dbReference>
<dbReference type="STRING" id="356660.SAMN05444336_105204"/>
<evidence type="ECO:0000259" key="1">
    <source>
        <dbReference type="Pfam" id="PF01425"/>
    </source>
</evidence>
<gene>
    <name evidence="2" type="ORF">SAMN05444336_105204</name>
</gene>
<dbReference type="SUPFAM" id="SSF75304">
    <property type="entry name" value="Amidase signature (AS) enzymes"/>
    <property type="match status" value="1"/>
</dbReference>
<dbReference type="Proteomes" id="UP000199118">
    <property type="component" value="Unassembled WGS sequence"/>
</dbReference>
<dbReference type="EMBL" id="FNMZ01000005">
    <property type="protein sequence ID" value="SDX46903.1"/>
    <property type="molecule type" value="Genomic_DNA"/>
</dbReference>
<proteinExistence type="predicted"/>
<dbReference type="InterPro" id="IPR000120">
    <property type="entry name" value="Amidase"/>
</dbReference>
<protein>
    <submittedName>
        <fullName evidence="2">Amidase</fullName>
    </submittedName>
</protein>
<dbReference type="OrthoDB" id="9777859at2"/>
<evidence type="ECO:0000313" key="2">
    <source>
        <dbReference type="EMBL" id="SDX46903.1"/>
    </source>
</evidence>
<name>A0A1H3BYC5_9RHOB</name>
<dbReference type="RefSeq" id="WP_092683298.1">
    <property type="nucleotide sequence ID" value="NZ_FNMZ01000005.1"/>
</dbReference>
<dbReference type="PANTHER" id="PTHR11895">
    <property type="entry name" value="TRANSAMIDASE"/>
    <property type="match status" value="1"/>
</dbReference>
<keyword evidence="3" id="KW-1185">Reference proteome</keyword>
<reference evidence="2 3" key="1">
    <citation type="submission" date="2016-10" db="EMBL/GenBank/DDBJ databases">
        <authorList>
            <person name="de Groot N.N."/>
        </authorList>
    </citation>
    <scope>NUCLEOTIDE SEQUENCE [LARGE SCALE GENOMIC DNA]</scope>
    <source>
        <strain evidence="2 3">DSM 17890</strain>
    </source>
</reference>
<dbReference type="InterPro" id="IPR036928">
    <property type="entry name" value="AS_sf"/>
</dbReference>
<dbReference type="Gene3D" id="3.90.1300.10">
    <property type="entry name" value="Amidase signature (AS) domain"/>
    <property type="match status" value="1"/>
</dbReference>
<sequence length="498" mass="52839">MTDLPPILEAGAARLAAMLRAGDVSAVEIMQAHLARIEAVNDVTDAPITAIVSQRDPDDCIADAKQADAALTEARASGAPLPGLHGLPIAIKDLTATKGLRTSRGSPLYADFVPEADAPLAAALRGAGALVIGKTNTPEFGLGSHTLNPVFGPTRNPWNRGRSAGGSSGGAAAALAMRMLPMADGSDMMGSLRNPAGWNNVIGFRPSVGRVANGASEGDLYLHQLSTNGPMARSIADLALLLDAMAGYDPAAPLSFGKRDVFAPGLASEAPEAWAKGLRIAWLGDWIGTWPMEDGVLETCEDALKVFESLGAEVTPFVPDFPWEKIWDSWTELRSWSVAAANLPDYADEARRAHLKPEAVWEIERGLAMSGLDVHRASVARSDWHRCLEGVFDRFDLVAAPSAQLWPFPVMDRWPAEIAGRKMDTYHRWMECVLPASLSGRPTVCMPAGFGKAGGPGAGLPMGLQLMGRTRGDMEVLRAAAAYETACPHMTARPADPV</sequence>
<dbReference type="GO" id="GO:0003824">
    <property type="term" value="F:catalytic activity"/>
    <property type="evidence" value="ECO:0007669"/>
    <property type="project" value="InterPro"/>
</dbReference>
<evidence type="ECO:0000313" key="3">
    <source>
        <dbReference type="Proteomes" id="UP000199118"/>
    </source>
</evidence>
<dbReference type="PANTHER" id="PTHR11895:SF76">
    <property type="entry name" value="INDOLEACETAMIDE HYDROLASE"/>
    <property type="match status" value="1"/>
</dbReference>
<accession>A0A1H3BYC5</accession>
<dbReference type="InterPro" id="IPR023631">
    <property type="entry name" value="Amidase_dom"/>
</dbReference>
<feature type="domain" description="Amidase" evidence="1">
    <location>
        <begin position="28"/>
        <end position="477"/>
    </location>
</feature>
<dbReference type="Pfam" id="PF01425">
    <property type="entry name" value="Amidase"/>
    <property type="match status" value="1"/>
</dbReference>